<dbReference type="InterPro" id="IPR048387">
    <property type="entry name" value="TBX2_3_RD"/>
</dbReference>
<dbReference type="PROSITE" id="PS50252">
    <property type="entry name" value="TBOX_3"/>
    <property type="match status" value="1"/>
</dbReference>
<name>A0A3Q1JS11_ANATE</name>
<evidence type="ECO:0000259" key="8">
    <source>
        <dbReference type="PROSITE" id="PS50252"/>
    </source>
</evidence>
<dbReference type="FunFam" id="2.60.40.820:FF:000003">
    <property type="entry name" value="T-box transcription factor TBX3"/>
    <property type="match status" value="1"/>
</dbReference>
<dbReference type="PROSITE" id="PS01264">
    <property type="entry name" value="TBOX_2"/>
    <property type="match status" value="1"/>
</dbReference>
<dbReference type="AlphaFoldDB" id="A0A3Q1JS11"/>
<proteinExistence type="predicted"/>
<dbReference type="GeneTree" id="ENSGT00940000158066"/>
<dbReference type="PANTHER" id="PTHR11267:SF181">
    <property type="entry name" value="OPTOMOTOR-BLIND PROTEIN"/>
    <property type="match status" value="1"/>
</dbReference>
<comment type="subcellular location">
    <subcellularLocation>
        <location evidence="1 6">Nucleus</location>
    </subcellularLocation>
</comment>
<dbReference type="InterPro" id="IPR046360">
    <property type="entry name" value="T-box_DNA-bd"/>
</dbReference>
<dbReference type="Gene3D" id="2.60.40.820">
    <property type="entry name" value="Transcription factor, T-box"/>
    <property type="match status" value="1"/>
</dbReference>
<dbReference type="Pfam" id="PF20627">
    <property type="entry name" value="TBX2-3_RD"/>
    <property type="match status" value="1"/>
</dbReference>
<keyword evidence="10" id="KW-1185">Reference proteome</keyword>
<dbReference type="SMART" id="SM00425">
    <property type="entry name" value="TBOX"/>
    <property type="match status" value="1"/>
</dbReference>
<reference evidence="9" key="3">
    <citation type="submission" date="2025-09" db="UniProtKB">
        <authorList>
            <consortium name="Ensembl"/>
        </authorList>
    </citation>
    <scope>IDENTIFICATION</scope>
</reference>
<evidence type="ECO:0000256" key="4">
    <source>
        <dbReference type="ARBA" id="ARBA00023163"/>
    </source>
</evidence>
<feature type="compositionally biased region" description="Polar residues" evidence="7">
    <location>
        <begin position="305"/>
        <end position="316"/>
    </location>
</feature>
<dbReference type="STRING" id="64144.ENSATEP00000017711"/>
<dbReference type="RefSeq" id="XP_026199528.1">
    <property type="nucleotide sequence ID" value="XM_026343743.1"/>
</dbReference>
<dbReference type="InterPro" id="IPR002070">
    <property type="entry name" value="TF_Brachyury"/>
</dbReference>
<dbReference type="GO" id="GO:0000978">
    <property type="term" value="F:RNA polymerase II cis-regulatory region sequence-specific DNA binding"/>
    <property type="evidence" value="ECO:0007669"/>
    <property type="project" value="InterPro"/>
</dbReference>
<reference evidence="9" key="2">
    <citation type="submission" date="2025-08" db="UniProtKB">
        <authorList>
            <consortium name="Ensembl"/>
        </authorList>
    </citation>
    <scope>IDENTIFICATION</scope>
</reference>
<dbReference type="PROSITE" id="PS01283">
    <property type="entry name" value="TBOX_1"/>
    <property type="match status" value="1"/>
</dbReference>
<evidence type="ECO:0000256" key="7">
    <source>
        <dbReference type="SAM" id="MobiDB-lite"/>
    </source>
</evidence>
<evidence type="ECO:0000313" key="9">
    <source>
        <dbReference type="Ensembl" id="ENSATEP00000017711.3"/>
    </source>
</evidence>
<dbReference type="Pfam" id="PF00907">
    <property type="entry name" value="T-box"/>
    <property type="match status" value="1"/>
</dbReference>
<evidence type="ECO:0000256" key="3">
    <source>
        <dbReference type="ARBA" id="ARBA00023125"/>
    </source>
</evidence>
<evidence type="ECO:0000256" key="5">
    <source>
        <dbReference type="ARBA" id="ARBA00023242"/>
    </source>
</evidence>
<dbReference type="GO" id="GO:0045893">
    <property type="term" value="P:positive regulation of DNA-templated transcription"/>
    <property type="evidence" value="ECO:0007669"/>
    <property type="project" value="InterPro"/>
</dbReference>
<dbReference type="GeneID" id="113150972"/>
<dbReference type="InterPro" id="IPR008967">
    <property type="entry name" value="p53-like_TF_DNA-bd_sf"/>
</dbReference>
<feature type="region of interest" description="Disordered" evidence="7">
    <location>
        <begin position="1"/>
        <end position="22"/>
    </location>
</feature>
<evidence type="ECO:0000313" key="10">
    <source>
        <dbReference type="Proteomes" id="UP000265040"/>
    </source>
</evidence>
<dbReference type="PRINTS" id="PR00937">
    <property type="entry name" value="TBOX"/>
</dbReference>
<dbReference type="GO" id="GO:0001708">
    <property type="term" value="P:cell fate specification"/>
    <property type="evidence" value="ECO:0007669"/>
    <property type="project" value="TreeGrafter"/>
</dbReference>
<dbReference type="InterPro" id="IPR036960">
    <property type="entry name" value="T-box_sf"/>
</dbReference>
<feature type="domain" description="T-box" evidence="8">
    <location>
        <begin position="91"/>
        <end position="269"/>
    </location>
</feature>
<dbReference type="Proteomes" id="UP000265040">
    <property type="component" value="Chromosome 9"/>
</dbReference>
<comment type="caution">
    <text evidence="6">Lacks conserved residue(s) required for the propagation of feature annotation.</text>
</comment>
<evidence type="ECO:0000256" key="2">
    <source>
        <dbReference type="ARBA" id="ARBA00023015"/>
    </source>
</evidence>
<feature type="region of interest" description="Disordered" evidence="7">
    <location>
        <begin position="262"/>
        <end position="376"/>
    </location>
</feature>
<dbReference type="CDD" id="cd20188">
    <property type="entry name" value="T-box_TBX2_3-like"/>
    <property type="match status" value="1"/>
</dbReference>
<feature type="compositionally biased region" description="Basic and acidic residues" evidence="7">
    <location>
        <begin position="320"/>
        <end position="337"/>
    </location>
</feature>
<feature type="compositionally biased region" description="Basic and acidic residues" evidence="7">
    <location>
        <begin position="285"/>
        <end position="304"/>
    </location>
</feature>
<dbReference type="PRINTS" id="PR00938">
    <property type="entry name" value="BRACHYURY"/>
</dbReference>
<dbReference type="PANTHER" id="PTHR11267">
    <property type="entry name" value="T-BOX PROTEIN-RELATED"/>
    <property type="match status" value="1"/>
</dbReference>
<protein>
    <recommendedName>
        <fullName evidence="8">T-box domain-containing protein</fullName>
    </recommendedName>
</protein>
<accession>A0A3Q1JS11</accession>
<dbReference type="InterPro" id="IPR001699">
    <property type="entry name" value="TF_T-box"/>
</dbReference>
<sequence length="564" mass="62886">MPSFSEPCVPGEVPQAPPTGAGDAALRETILAGPPLFSAIALSPRMSADPSLDDPSADPVFRTSPPWQPGTLCPDIQEGGETAEDEPNVYLEASELWRQFHKHGTEMVITKSGRRMFPPLKARCTGMNRKAKYILLMDIVAADDCRYKFHNSRWMVAGKSDPEMPKRMYIHPDSPATGEQWMSKVVNFHKLKLTNNISDKHGFTILNSMHKYQPRFHVVKTNDLLKLPYSTFRTFVFPETEFIAVTAYQNEKITQLKIDNNPFAKGFRDTGNGRREKRKLQHPSETSKEMRMTDMKPEPVKDSTVHYSDNSKSSDAYESDSDKDVEDKTGEERKMQKDTSATVSTTERTVQGPAEMQRELYPRQQHTSRPEGAGCCKEQSCKLRSSYARGWVYPLELNRNLWSPSLFHPAQVNSWYSCANVDTAVQSGLSLAAPARIPGPARFPVSLQQHTLVQDLVTLSHIGGFLFYPYSDLSAAAAQRSTADFRAYPSIHSRDYFTSPLISSTIPPVGGGGVKYVTADSLSLPIDEEKSSIDEAQGDCSQHKPQTGGTFCLEKGHENVLPLN</sequence>
<dbReference type="SUPFAM" id="SSF49417">
    <property type="entry name" value="p53-like transcription factors"/>
    <property type="match status" value="1"/>
</dbReference>
<evidence type="ECO:0000256" key="1">
    <source>
        <dbReference type="ARBA" id="ARBA00004123"/>
    </source>
</evidence>
<dbReference type="GO" id="GO:0005634">
    <property type="term" value="C:nucleus"/>
    <property type="evidence" value="ECO:0007669"/>
    <property type="project" value="UniProtKB-SubCell"/>
</dbReference>
<feature type="compositionally biased region" description="Polar residues" evidence="7">
    <location>
        <begin position="338"/>
        <end position="349"/>
    </location>
</feature>
<dbReference type="GO" id="GO:0000785">
    <property type="term" value="C:chromatin"/>
    <property type="evidence" value="ECO:0007669"/>
    <property type="project" value="TreeGrafter"/>
</dbReference>
<keyword evidence="2" id="KW-0805">Transcription regulation</keyword>
<dbReference type="InterPro" id="IPR018186">
    <property type="entry name" value="TF_T-box_CS"/>
</dbReference>
<organism evidence="9 10">
    <name type="scientific">Anabas testudineus</name>
    <name type="common">Climbing perch</name>
    <name type="synonym">Anthias testudineus</name>
    <dbReference type="NCBI Taxonomy" id="64144"/>
    <lineage>
        <taxon>Eukaryota</taxon>
        <taxon>Metazoa</taxon>
        <taxon>Chordata</taxon>
        <taxon>Craniata</taxon>
        <taxon>Vertebrata</taxon>
        <taxon>Euteleostomi</taxon>
        <taxon>Actinopterygii</taxon>
        <taxon>Neopterygii</taxon>
        <taxon>Teleostei</taxon>
        <taxon>Neoteleostei</taxon>
        <taxon>Acanthomorphata</taxon>
        <taxon>Anabantaria</taxon>
        <taxon>Anabantiformes</taxon>
        <taxon>Anabantoidei</taxon>
        <taxon>Anabantidae</taxon>
        <taxon>Anabas</taxon>
    </lineage>
</organism>
<keyword evidence="5 6" id="KW-0539">Nucleus</keyword>
<dbReference type="GO" id="GO:0000981">
    <property type="term" value="F:DNA-binding transcription factor activity, RNA polymerase II-specific"/>
    <property type="evidence" value="ECO:0007669"/>
    <property type="project" value="TreeGrafter"/>
</dbReference>
<evidence type="ECO:0000256" key="6">
    <source>
        <dbReference type="PROSITE-ProRule" id="PRU00201"/>
    </source>
</evidence>
<dbReference type="CTD" id="100334188"/>
<keyword evidence="4" id="KW-0804">Transcription</keyword>
<reference evidence="9" key="1">
    <citation type="submission" date="2021-04" db="EMBL/GenBank/DDBJ databases">
        <authorList>
            <consortium name="Wellcome Sanger Institute Data Sharing"/>
        </authorList>
    </citation>
    <scope>NUCLEOTIDE SEQUENCE [LARGE SCALE GENOMIC DNA]</scope>
</reference>
<keyword evidence="3 6" id="KW-0238">DNA-binding</keyword>
<dbReference type="Ensembl" id="ENSATET00000018007.3">
    <property type="protein sequence ID" value="ENSATEP00000017711.3"/>
    <property type="gene ID" value="ENSATEG00000012297.3"/>
</dbReference>
<dbReference type="InParanoid" id="A0A3Q1JS11"/>